<organism evidence="2 3">
    <name type="scientific">Fusarium oxysporum f. sp. cubense</name>
    <dbReference type="NCBI Taxonomy" id="61366"/>
    <lineage>
        <taxon>Eukaryota</taxon>
        <taxon>Fungi</taxon>
        <taxon>Dikarya</taxon>
        <taxon>Ascomycota</taxon>
        <taxon>Pezizomycotina</taxon>
        <taxon>Sordariomycetes</taxon>
        <taxon>Hypocreomycetidae</taxon>
        <taxon>Hypocreales</taxon>
        <taxon>Nectriaceae</taxon>
        <taxon>Fusarium</taxon>
        <taxon>Fusarium oxysporum species complex</taxon>
    </lineage>
</organism>
<sequence length="321" mass="37063">MANSTGESSPTCLQPYSEYYAEQYKTFYHGLSTNLPFKNHDSIIELGQNILQGLTREQVVESLQNNGPSRGSKTLPNSIKNINGAINLTARLILMVNMGKPVSNRMWTGRAYRSWDKGTILDFTTSIFPIQKSNRHDGMQLDRDFNARNPDPIGGLKVKLTNNLLDHLKVIDIEGETTVMIFHHASFLQNQETDLFPEDFIYKTLQTLALLFPQNQWYKKSKDWYHKVLKPMLSDADTGVLDCGPLTMTNIDEYQFWHDRLVRLKSVYDQAKPKNLRQWWNDRREGTQWYALWVAVGFTVFFGLVQSIEGAIQVYKSYHPE</sequence>
<reference evidence="2 3" key="1">
    <citation type="journal article" date="2019" name="Microbiol. Resour. Announc.">
        <title>High-quality draft genome sequence of Fusarium oxysporum f. sp. cubense strain 160527, a causal agent of Panama disease.</title>
        <authorList>
            <person name="Asai S."/>
            <person name="Ayukawa Y."/>
            <person name="Gan P."/>
            <person name="Masuda S."/>
            <person name="Komatsu K."/>
            <person name="Shirasu K."/>
            <person name="Arie T."/>
        </authorList>
    </citation>
    <scope>NUCLEOTIDE SEQUENCE [LARGE SCALE GENOMIC DNA]</scope>
    <source>
        <strain evidence="2 3">160527</strain>
    </source>
</reference>
<evidence type="ECO:0000256" key="1">
    <source>
        <dbReference type="SAM" id="Phobius"/>
    </source>
</evidence>
<evidence type="ECO:0000313" key="2">
    <source>
        <dbReference type="EMBL" id="TVY68231.1"/>
    </source>
</evidence>
<evidence type="ECO:0000313" key="3">
    <source>
        <dbReference type="Proteomes" id="UP000320707"/>
    </source>
</evidence>
<gene>
    <name evidence="2" type="ORF">Focb16_v003141</name>
</gene>
<keyword evidence="1" id="KW-0472">Membrane</keyword>
<feature type="transmembrane region" description="Helical" evidence="1">
    <location>
        <begin position="289"/>
        <end position="308"/>
    </location>
</feature>
<accession>A0A559L5L9</accession>
<comment type="caution">
    <text evidence="2">The sequence shown here is derived from an EMBL/GenBank/DDBJ whole genome shotgun (WGS) entry which is preliminary data.</text>
</comment>
<dbReference type="EMBL" id="SRMI01000006">
    <property type="protein sequence ID" value="TVY68231.1"/>
    <property type="molecule type" value="Genomic_DNA"/>
</dbReference>
<keyword evidence="1" id="KW-1133">Transmembrane helix</keyword>
<name>A0A559L5L9_FUSOC</name>
<proteinExistence type="predicted"/>
<keyword evidence="1" id="KW-0812">Transmembrane</keyword>
<dbReference type="Proteomes" id="UP000320707">
    <property type="component" value="Unassembled WGS sequence"/>
</dbReference>
<dbReference type="AlphaFoldDB" id="A0A559L5L9"/>
<protein>
    <submittedName>
        <fullName evidence="2">Uncharacterized protein</fullName>
    </submittedName>
</protein>